<accession>A0ABT0IZ78</accession>
<reference evidence="1 2" key="1">
    <citation type="submission" date="2022-02" db="EMBL/GenBank/DDBJ databases">
        <title>The car tank lid bacteriome: a reservoir of bacteria with potential in bioremediation of fuel.</title>
        <authorList>
            <person name="Vidal-Verdu A."/>
            <person name="Gomez-Martinez D."/>
            <person name="Latorre-Perez A."/>
            <person name="Pereto J."/>
            <person name="Porcar M."/>
        </authorList>
    </citation>
    <scope>NUCLEOTIDE SEQUENCE [LARGE SCALE GENOMIC DNA]</scope>
    <source>
        <strain evidence="1 2">4D.3</strain>
    </source>
</reference>
<dbReference type="RefSeq" id="WP_416342429.1">
    <property type="nucleotide sequence ID" value="NZ_JALQCY010000001.1"/>
</dbReference>
<evidence type="ECO:0000313" key="1">
    <source>
        <dbReference type="EMBL" id="MCK9792556.1"/>
    </source>
</evidence>
<dbReference type="EMBL" id="JALQCY010000001">
    <property type="protein sequence ID" value="MCK9792556.1"/>
    <property type="molecule type" value="Genomic_DNA"/>
</dbReference>
<dbReference type="Gene3D" id="3.40.630.30">
    <property type="match status" value="1"/>
</dbReference>
<name>A0ABT0IZ78_9MICO</name>
<proteinExistence type="predicted"/>
<organism evidence="1 2">
    <name type="scientific">Isoptericola peretonis</name>
    <dbReference type="NCBI Taxonomy" id="2918523"/>
    <lineage>
        <taxon>Bacteria</taxon>
        <taxon>Bacillati</taxon>
        <taxon>Actinomycetota</taxon>
        <taxon>Actinomycetes</taxon>
        <taxon>Micrococcales</taxon>
        <taxon>Promicromonosporaceae</taxon>
        <taxon>Isoptericola</taxon>
    </lineage>
</organism>
<sequence length="58" mass="5980">MPCRGLATAVKGAAVLALAEAGHTRFGTGGAGDNVGSRRVNEALGYVVTERWLHLVTT</sequence>
<gene>
    <name evidence="1" type="ORF">M1843_02190</name>
</gene>
<dbReference type="Proteomes" id="UP001651050">
    <property type="component" value="Unassembled WGS sequence"/>
</dbReference>
<comment type="caution">
    <text evidence="1">The sequence shown here is derived from an EMBL/GenBank/DDBJ whole genome shotgun (WGS) entry which is preliminary data.</text>
</comment>
<dbReference type="InterPro" id="IPR016181">
    <property type="entry name" value="Acyl_CoA_acyltransferase"/>
</dbReference>
<dbReference type="SUPFAM" id="SSF55729">
    <property type="entry name" value="Acyl-CoA N-acyltransferases (Nat)"/>
    <property type="match status" value="1"/>
</dbReference>
<evidence type="ECO:0000313" key="2">
    <source>
        <dbReference type="Proteomes" id="UP001651050"/>
    </source>
</evidence>
<keyword evidence="2" id="KW-1185">Reference proteome</keyword>
<protein>
    <submittedName>
        <fullName evidence="1">Uncharacterized protein</fullName>
    </submittedName>
</protein>